<name>A0ACC3C6G2_PYRYE</name>
<keyword evidence="2" id="KW-1185">Reference proteome</keyword>
<dbReference type="Proteomes" id="UP000798662">
    <property type="component" value="Chromosome 2"/>
</dbReference>
<accession>A0ACC3C6G2</accession>
<proteinExistence type="predicted"/>
<dbReference type="EMBL" id="CM020619">
    <property type="protein sequence ID" value="KAK1865554.1"/>
    <property type="molecule type" value="Genomic_DNA"/>
</dbReference>
<organism evidence="1 2">
    <name type="scientific">Pyropia yezoensis</name>
    <name type="common">Susabi-nori</name>
    <name type="synonym">Porphyra yezoensis</name>
    <dbReference type="NCBI Taxonomy" id="2788"/>
    <lineage>
        <taxon>Eukaryota</taxon>
        <taxon>Rhodophyta</taxon>
        <taxon>Bangiophyceae</taxon>
        <taxon>Bangiales</taxon>
        <taxon>Bangiaceae</taxon>
        <taxon>Pyropia</taxon>
    </lineage>
</organism>
<evidence type="ECO:0000313" key="2">
    <source>
        <dbReference type="Proteomes" id="UP000798662"/>
    </source>
</evidence>
<gene>
    <name evidence="1" type="ORF">I4F81_008083</name>
</gene>
<protein>
    <submittedName>
        <fullName evidence="1">Uncharacterized protein</fullName>
    </submittedName>
</protein>
<reference evidence="1" key="1">
    <citation type="submission" date="2019-11" db="EMBL/GenBank/DDBJ databases">
        <title>Nori genome reveals adaptations in red seaweeds to the harsh intertidal environment.</title>
        <authorList>
            <person name="Wang D."/>
            <person name="Mao Y."/>
        </authorList>
    </citation>
    <scope>NUCLEOTIDE SEQUENCE</scope>
    <source>
        <tissue evidence="1">Gametophyte</tissue>
    </source>
</reference>
<comment type="caution">
    <text evidence="1">The sequence shown here is derived from an EMBL/GenBank/DDBJ whole genome shotgun (WGS) entry which is preliminary data.</text>
</comment>
<evidence type="ECO:0000313" key="1">
    <source>
        <dbReference type="EMBL" id="KAK1865554.1"/>
    </source>
</evidence>
<sequence length="1304" mass="131436">MAASGPRGARIATPHDSLAELSAMVAHGAAAAAPPAALACGDLPPPAVAGGGAGGGEPRGARDSLTNLWEAAGPLVLGGRRGVDGGGGMVGDPLAAAAAAAAGVGGGCLVDGPNGVAAAGQGCNVVGGGGGGGGDGVGRDGQPWASQLARHDSLQALSGMAALESEDAISRSASPASPSSSSTGSSSSCESLGDGDGTSTASDSTLPAGDAASSTHGEAGAMLAGAGRGASPGGRVDAATQTGSTGGGAAAAAGGGGGDGDPLSQPASPKGADVPDRKKPKKKLKTVTEEDTPRDGSIVVHGVDGDGRQRLVRVAPGQTLLALSGLGLKGVSLDALTTSVDVAHAITEVTLAANELDYVDLSPLAWCPRLVALSLNGNALLRVDLAPLAACKKLERIWLHGNQLERVDLAPLAACTALRSLYLDKNRLDDVSVDLAPLARLPTLRSLRLGGNKLGGFLDVAPLVSSKLSLIDVDGSVTLVASTAAVANVSAPALRKRAGSISWVTPTPRPLQKSSGRRSPAGGADGGSADSSACVTPASSTTGASSPGMTSPGESCGSLDGDGGQAAASALPPTPPAGVSGVTASVILPANSQTRRVGLVRSSPPPSTGRSPPSRRSAPARPAPPEPAPRTFVFSGGGSVSPPSPFVSDGSQGLLRHPKRDAGGLHGMDRDSCLNEGSGGALDGNAPRVGSLLSANGVPVSAADSLGLSPPSSSGYSGMLSETPGSPRAAPAVIHVLLIGFRRLSRYAVEDTLVACGRVMIDALTLEAVLKDPASLRRAHVVLVQAPGIDALQRVARVAGSVPIFVIGSERYRNTPAGDAAVAAGSTFCHDPLAKDDGHRIFSAAVRYARNCGGTKAAKAAAAAKADAASHPEDAELDAARIAERMAVEAAFADLGNEASLDELGDVAKAVGLPRCAAPLLFRAARQMQNGRGVLSSRVDLESFMRLWRTALAPEPDTDARLYVLLASPRSPVSGGPGAGHSPRGMRPRATTSGSGAAAGGDLLARKMSGGPSHRSRAARSGGGVSVKALEALVAAFMDEQRPRFGPHSAVKVEEAAVIGASTLTMALHGDSRSSRPLTEAELRKRNLNRALIAAENGKYFGVASGLAPERLRSVKAGFAAAAGLPVGAGSSASALGYSLSLHDVQRLNASRGALIPRAVDGVLSAHCDGRKRMGLGEFARLSTALSEPGSLASAEYLFAALDSDMDGYWSPADVRHVHMEKERLLLRDALVISDVKDVWSCLVDMIRPADELRGISRSEFLRLDHKDRKVVLHSLAFKDDDMAVLNIRKTLKAAHGTNRPVSF</sequence>